<keyword evidence="3" id="KW-0479">Metal-binding</keyword>
<keyword evidence="2" id="KW-0004">4Fe-4S</keyword>
<evidence type="ECO:0000256" key="1">
    <source>
        <dbReference type="ARBA" id="ARBA00008876"/>
    </source>
</evidence>
<evidence type="ECO:0000313" key="9">
    <source>
        <dbReference type="Proteomes" id="UP000245921"/>
    </source>
</evidence>
<dbReference type="GO" id="GO:0046872">
    <property type="term" value="F:metal ion binding"/>
    <property type="evidence" value="ECO:0007669"/>
    <property type="project" value="UniProtKB-KW"/>
</dbReference>
<protein>
    <submittedName>
        <fullName evidence="8">Fumarate hydratase subunit alpha</fullName>
    </submittedName>
</protein>
<feature type="domain" description="Fe-S hydro-lyase tartrate dehydratase alpha-type catalytic" evidence="7">
    <location>
        <begin position="36"/>
        <end position="265"/>
    </location>
</feature>
<keyword evidence="5" id="KW-0411">Iron-sulfur</keyword>
<evidence type="ECO:0000259" key="7">
    <source>
        <dbReference type="Pfam" id="PF05681"/>
    </source>
</evidence>
<dbReference type="RefSeq" id="WP_109604329.1">
    <property type="nucleotide sequence ID" value="NZ_QGGI01000005.1"/>
</dbReference>
<keyword evidence="4" id="KW-0408">Iron</keyword>
<accession>A0AA45HJ37</accession>
<dbReference type="GO" id="GO:0051539">
    <property type="term" value="F:4 iron, 4 sulfur cluster binding"/>
    <property type="evidence" value="ECO:0007669"/>
    <property type="project" value="UniProtKB-KW"/>
</dbReference>
<dbReference type="Pfam" id="PF05681">
    <property type="entry name" value="Fumerase"/>
    <property type="match status" value="1"/>
</dbReference>
<dbReference type="NCBIfam" id="TIGR00722">
    <property type="entry name" value="ttdA_fumA_fumB"/>
    <property type="match status" value="1"/>
</dbReference>
<sequence>MFENIINKIAKKIEIANNHINKDVLKSLIEYDGPFSKEINENYKISEKLNIPLCQDTGMVEFFVFLPKKSIDLDIEYIINQSVIKAYTSNNFRYSTVKEPLFKRENMKNNSPAIIHYFFHENKNIKIKFLIKGGGSENLSALYMLKPSADKEEIKKIIKEHIKENGARGCPPMNIGIGIGGTSDKAMILSKLALTEDFNERNPITEYSDFEKELINDLNDLRIGFQGLGYGKTVHSVHIKSYPTHIATLPLAISIDCYLVRKGEVEIEL</sequence>
<comment type="similarity">
    <text evidence="1">Belongs to the class-I fumarase family.</text>
</comment>
<keyword evidence="6" id="KW-0456">Lyase</keyword>
<reference evidence="8 9" key="1">
    <citation type="submission" date="2018-05" db="EMBL/GenBank/DDBJ databases">
        <title>Genomic Encyclopedia of Type Strains, Phase IV (KMG-IV): sequencing the most valuable type-strain genomes for metagenomic binning, comparative biology and taxonomic classification.</title>
        <authorList>
            <person name="Goeker M."/>
        </authorList>
    </citation>
    <scope>NUCLEOTIDE SEQUENCE [LARGE SCALE GENOMIC DNA]</scope>
    <source>
        <strain evidence="8 9">DSM 24906</strain>
    </source>
</reference>
<dbReference type="InterPro" id="IPR051208">
    <property type="entry name" value="Class-I_Fumarase/Tartrate_DH"/>
</dbReference>
<evidence type="ECO:0000256" key="3">
    <source>
        <dbReference type="ARBA" id="ARBA00022723"/>
    </source>
</evidence>
<gene>
    <name evidence="8" type="ORF">C7380_10541</name>
</gene>
<dbReference type="InterPro" id="IPR004646">
    <property type="entry name" value="Fe-S_hydro-lyase_TtdA-typ_cat"/>
</dbReference>
<evidence type="ECO:0000256" key="2">
    <source>
        <dbReference type="ARBA" id="ARBA00022485"/>
    </source>
</evidence>
<keyword evidence="9" id="KW-1185">Reference proteome</keyword>
<name>A0AA45HJ37_9BACT</name>
<evidence type="ECO:0000256" key="4">
    <source>
        <dbReference type="ARBA" id="ARBA00023004"/>
    </source>
</evidence>
<proteinExistence type="inferred from homology"/>
<comment type="caution">
    <text evidence="8">The sequence shown here is derived from an EMBL/GenBank/DDBJ whole genome shotgun (WGS) entry which is preliminary data.</text>
</comment>
<evidence type="ECO:0000313" key="8">
    <source>
        <dbReference type="EMBL" id="PWJ95414.1"/>
    </source>
</evidence>
<evidence type="ECO:0000256" key="6">
    <source>
        <dbReference type="ARBA" id="ARBA00023239"/>
    </source>
</evidence>
<dbReference type="AlphaFoldDB" id="A0AA45HJ37"/>
<dbReference type="PANTHER" id="PTHR30389">
    <property type="entry name" value="FUMARATE HYDRATASE-RELATED"/>
    <property type="match status" value="1"/>
</dbReference>
<dbReference type="Proteomes" id="UP000245921">
    <property type="component" value="Unassembled WGS sequence"/>
</dbReference>
<dbReference type="EMBL" id="QGGI01000005">
    <property type="protein sequence ID" value="PWJ95414.1"/>
    <property type="molecule type" value="Genomic_DNA"/>
</dbReference>
<dbReference type="GO" id="GO:0016829">
    <property type="term" value="F:lyase activity"/>
    <property type="evidence" value="ECO:0007669"/>
    <property type="project" value="UniProtKB-KW"/>
</dbReference>
<organism evidence="8 9">
    <name type="scientific">Oceanotoga teriensis</name>
    <dbReference type="NCBI Taxonomy" id="515440"/>
    <lineage>
        <taxon>Bacteria</taxon>
        <taxon>Thermotogati</taxon>
        <taxon>Thermotogota</taxon>
        <taxon>Thermotogae</taxon>
        <taxon>Petrotogales</taxon>
        <taxon>Petrotogaceae</taxon>
        <taxon>Oceanotoga</taxon>
    </lineage>
</organism>
<dbReference type="PANTHER" id="PTHR30389:SF17">
    <property type="entry name" value="L(+)-TARTRATE DEHYDRATASE SUBUNIT ALPHA-RELATED"/>
    <property type="match status" value="1"/>
</dbReference>
<evidence type="ECO:0000256" key="5">
    <source>
        <dbReference type="ARBA" id="ARBA00023014"/>
    </source>
</evidence>